<dbReference type="Proteomes" id="UP000540506">
    <property type="component" value="Unassembled WGS sequence"/>
</dbReference>
<proteinExistence type="predicted"/>
<accession>A0A7W7R8W8</accession>
<comment type="caution">
    <text evidence="2">The sequence shown here is derived from an EMBL/GenBank/DDBJ whole genome shotgun (WGS) entry which is preliminary data.</text>
</comment>
<dbReference type="AlphaFoldDB" id="A0A7W7R8W8"/>
<gene>
    <name evidence="2" type="ORF">FHR34_006697</name>
</gene>
<dbReference type="RefSeq" id="WP_184944084.1">
    <property type="nucleotide sequence ID" value="NZ_JACHJV010000002.1"/>
</dbReference>
<feature type="region of interest" description="Disordered" evidence="1">
    <location>
        <begin position="39"/>
        <end position="76"/>
    </location>
</feature>
<dbReference type="EMBL" id="JACHJV010000002">
    <property type="protein sequence ID" value="MBB4927602.1"/>
    <property type="molecule type" value="Genomic_DNA"/>
</dbReference>
<name>A0A7W7R8W8_KITKI</name>
<organism evidence="2 3">
    <name type="scientific">Kitasatospora kifunensis</name>
    <name type="common">Streptomyces kifunensis</name>
    <dbReference type="NCBI Taxonomy" id="58351"/>
    <lineage>
        <taxon>Bacteria</taxon>
        <taxon>Bacillati</taxon>
        <taxon>Actinomycetota</taxon>
        <taxon>Actinomycetes</taxon>
        <taxon>Kitasatosporales</taxon>
        <taxon>Streptomycetaceae</taxon>
        <taxon>Kitasatospora</taxon>
    </lineage>
</organism>
<evidence type="ECO:0000256" key="1">
    <source>
        <dbReference type="SAM" id="MobiDB-lite"/>
    </source>
</evidence>
<reference evidence="2 3" key="1">
    <citation type="submission" date="2020-08" db="EMBL/GenBank/DDBJ databases">
        <title>Sequencing the genomes of 1000 actinobacteria strains.</title>
        <authorList>
            <person name="Klenk H.-P."/>
        </authorList>
    </citation>
    <scope>NUCLEOTIDE SEQUENCE [LARGE SCALE GENOMIC DNA]</scope>
    <source>
        <strain evidence="2 3">DSM 41654</strain>
    </source>
</reference>
<sequence>MTTPVPAGRAAARPGRVLLGFALLLVLLFGASYAVGRVVGPPASGPQGPGQGPTGTDMPGMQMNGLRPLTTLEVSR</sequence>
<evidence type="ECO:0000313" key="2">
    <source>
        <dbReference type="EMBL" id="MBB4927602.1"/>
    </source>
</evidence>
<keyword evidence="3" id="KW-1185">Reference proteome</keyword>
<protein>
    <submittedName>
        <fullName evidence="2">Uncharacterized protein</fullName>
    </submittedName>
</protein>
<evidence type="ECO:0000313" key="3">
    <source>
        <dbReference type="Proteomes" id="UP000540506"/>
    </source>
</evidence>